<keyword evidence="3" id="KW-1185">Reference proteome</keyword>
<dbReference type="EMBL" id="JACHHQ010000003">
    <property type="protein sequence ID" value="MBB5199967.1"/>
    <property type="molecule type" value="Genomic_DNA"/>
</dbReference>
<keyword evidence="1" id="KW-0175">Coiled coil</keyword>
<accession>A0A840RNN2</accession>
<sequence length="172" mass="20116">MSLKKWASSIFNPPYQLTLSEKMVSELSNETIYIFKQYGSHDYIKITYNDIVGSSSIMQAINPKNLMDIHLNEYILKKELDSYRIKEVLRNNLYKISNNATEEIYSGEHICKNIDMFDNISVSDIFKIAYTSGFNKGRRISIEINELVNESKEEIKEINSENVTYLDNKYIR</sequence>
<dbReference type="AlphaFoldDB" id="A0A840RNN2"/>
<gene>
    <name evidence="2" type="ORF">HNR39_001799</name>
</gene>
<evidence type="ECO:0000313" key="2">
    <source>
        <dbReference type="EMBL" id="MBB5199967.1"/>
    </source>
</evidence>
<name>A0A840RNN2_9BURK</name>
<evidence type="ECO:0000313" key="3">
    <source>
        <dbReference type="Proteomes" id="UP000571084"/>
    </source>
</evidence>
<dbReference type="Proteomes" id="UP000571084">
    <property type="component" value="Unassembled WGS sequence"/>
</dbReference>
<feature type="coiled-coil region" evidence="1">
    <location>
        <begin position="141"/>
        <end position="168"/>
    </location>
</feature>
<proteinExistence type="predicted"/>
<protein>
    <submittedName>
        <fullName evidence="2">Uncharacterized protein</fullName>
    </submittedName>
</protein>
<evidence type="ECO:0000256" key="1">
    <source>
        <dbReference type="SAM" id="Coils"/>
    </source>
</evidence>
<comment type="caution">
    <text evidence="2">The sequence shown here is derived from an EMBL/GenBank/DDBJ whole genome shotgun (WGS) entry which is preliminary data.</text>
</comment>
<reference evidence="2 3" key="1">
    <citation type="submission" date="2020-08" db="EMBL/GenBank/DDBJ databases">
        <title>Genomic Encyclopedia of Type Strains, Phase IV (KMG-IV): sequencing the most valuable type-strain genomes for metagenomic binning, comparative biology and taxonomic classification.</title>
        <authorList>
            <person name="Goeker M."/>
        </authorList>
    </citation>
    <scope>NUCLEOTIDE SEQUENCE [LARGE SCALE GENOMIC DNA]</scope>
    <source>
        <strain evidence="2 3">DSM 23240</strain>
    </source>
</reference>
<dbReference type="RefSeq" id="WP_168056310.1">
    <property type="nucleotide sequence ID" value="NZ_JAAOZT010000009.1"/>
</dbReference>
<organism evidence="2 3">
    <name type="scientific">Glaciimonas immobilis</name>
    <dbReference type="NCBI Taxonomy" id="728004"/>
    <lineage>
        <taxon>Bacteria</taxon>
        <taxon>Pseudomonadati</taxon>
        <taxon>Pseudomonadota</taxon>
        <taxon>Betaproteobacteria</taxon>
        <taxon>Burkholderiales</taxon>
        <taxon>Oxalobacteraceae</taxon>
        <taxon>Glaciimonas</taxon>
    </lineage>
</organism>